<keyword evidence="3" id="KW-1003">Cell membrane</keyword>
<dbReference type="PANTHER" id="PTHR43141:SF4">
    <property type="entry name" value="CYTOCHROME BD2 SUBUNIT II"/>
    <property type="match status" value="1"/>
</dbReference>
<accession>A0A109UL82</accession>
<feature type="transmembrane region" description="Helical" evidence="7">
    <location>
        <begin position="162"/>
        <end position="184"/>
    </location>
</feature>
<feature type="transmembrane region" description="Helical" evidence="7">
    <location>
        <begin position="261"/>
        <end position="281"/>
    </location>
</feature>
<dbReference type="OrthoDB" id="9776710at2"/>
<keyword evidence="9" id="KW-1185">Reference proteome</keyword>
<dbReference type="NCBIfam" id="TIGR00203">
    <property type="entry name" value="cydB"/>
    <property type="match status" value="1"/>
</dbReference>
<dbReference type="GO" id="GO:0019646">
    <property type="term" value="P:aerobic electron transport chain"/>
    <property type="evidence" value="ECO:0007669"/>
    <property type="project" value="TreeGrafter"/>
</dbReference>
<organism evidence="8 9">
    <name type="scientific">Halomonas chromatireducens</name>
    <dbReference type="NCBI Taxonomy" id="507626"/>
    <lineage>
        <taxon>Bacteria</taxon>
        <taxon>Pseudomonadati</taxon>
        <taxon>Pseudomonadota</taxon>
        <taxon>Gammaproteobacteria</taxon>
        <taxon>Oceanospirillales</taxon>
        <taxon>Halomonadaceae</taxon>
        <taxon>Halomonas</taxon>
    </lineage>
</organism>
<feature type="transmembrane region" description="Helical" evidence="7">
    <location>
        <begin position="83"/>
        <end position="101"/>
    </location>
</feature>
<dbReference type="RefSeq" id="WP_066445954.1">
    <property type="nucleotide sequence ID" value="NZ_CP014226.1"/>
</dbReference>
<dbReference type="GO" id="GO:0016682">
    <property type="term" value="F:oxidoreductase activity, acting on diphenols and related substances as donors, oxygen as acceptor"/>
    <property type="evidence" value="ECO:0007669"/>
    <property type="project" value="TreeGrafter"/>
</dbReference>
<feature type="transmembrane region" description="Helical" evidence="7">
    <location>
        <begin position="301"/>
        <end position="320"/>
    </location>
</feature>
<sequence>MEMFDLSLIWALIIGFGIMMYVLMDGFDLGLGILFPFAPDEDARDVMMNSVAPVWDGNETWLVLGGAGLLAAFPLVYSVFLPALYIGVFLMLAGLVFRGVAFELRFKSRRDRRNRRMWNRAFSWGSAIAAFAQGAVVGKYIQGFETQNGVFVGGAFDWLTPFSILTGIGIMIGYALLGTTWLILKSEGYIQAWAYKLTPPLLVAVLVIFAIISIWTPLVNPLVWDRWFGIIGIIWILPALTLLCMFVVYWSVKRRRELMPFMATLGMFLFTYLGLVVSKWPMIVPPDYTIWDAASAPESQLFLLIGVLFVLPFVLGYTFWSYWVFRGKVRVGEGYH</sequence>
<feature type="transmembrane region" description="Helical" evidence="7">
    <location>
        <begin position="6"/>
        <end position="39"/>
    </location>
</feature>
<dbReference type="InterPro" id="IPR003317">
    <property type="entry name" value="Cyt-d_oxidase_su2"/>
</dbReference>
<feature type="transmembrane region" description="Helical" evidence="7">
    <location>
        <begin position="121"/>
        <end position="142"/>
    </location>
</feature>
<comment type="subcellular location">
    <subcellularLocation>
        <location evidence="1">Cell membrane</location>
        <topology evidence="1">Multi-pass membrane protein</topology>
    </subcellularLocation>
</comment>
<evidence type="ECO:0000256" key="2">
    <source>
        <dbReference type="ARBA" id="ARBA00007543"/>
    </source>
</evidence>
<evidence type="ECO:0000256" key="1">
    <source>
        <dbReference type="ARBA" id="ARBA00004651"/>
    </source>
</evidence>
<proteinExistence type="inferred from homology"/>
<dbReference type="KEGG" id="hco:LOKO_01047"/>
<evidence type="ECO:0000256" key="3">
    <source>
        <dbReference type="ARBA" id="ARBA00022475"/>
    </source>
</evidence>
<feature type="transmembrane region" description="Helical" evidence="7">
    <location>
        <begin position="227"/>
        <end position="249"/>
    </location>
</feature>
<dbReference type="GO" id="GO:0070069">
    <property type="term" value="C:cytochrome complex"/>
    <property type="evidence" value="ECO:0007669"/>
    <property type="project" value="TreeGrafter"/>
</dbReference>
<dbReference type="AlphaFoldDB" id="A0A109UL82"/>
<keyword evidence="8" id="KW-0560">Oxidoreductase</keyword>
<reference evidence="8 9" key="2">
    <citation type="submission" date="2016-02" db="EMBL/GenBank/DDBJ databases">
        <authorList>
            <person name="Wen L."/>
            <person name="He K."/>
            <person name="Yang H."/>
        </authorList>
    </citation>
    <scope>NUCLEOTIDE SEQUENCE [LARGE SCALE GENOMIC DNA]</scope>
    <source>
        <strain evidence="8 9">AGD 8-3</strain>
    </source>
</reference>
<keyword evidence="4 7" id="KW-0812">Transmembrane</keyword>
<dbReference type="Proteomes" id="UP000063387">
    <property type="component" value="Chromosome"/>
</dbReference>
<dbReference type="Pfam" id="PF02322">
    <property type="entry name" value="Cyt_bd_oxida_II"/>
    <property type="match status" value="1"/>
</dbReference>
<dbReference type="PANTHER" id="PTHR43141">
    <property type="entry name" value="CYTOCHROME BD2 SUBUNIT II"/>
    <property type="match status" value="1"/>
</dbReference>
<evidence type="ECO:0000256" key="7">
    <source>
        <dbReference type="SAM" id="Phobius"/>
    </source>
</evidence>
<name>A0A109UL82_9GAMM</name>
<dbReference type="GO" id="GO:0005886">
    <property type="term" value="C:plasma membrane"/>
    <property type="evidence" value="ECO:0007669"/>
    <property type="project" value="UniProtKB-SubCell"/>
</dbReference>
<evidence type="ECO:0000256" key="4">
    <source>
        <dbReference type="ARBA" id="ARBA00022692"/>
    </source>
</evidence>
<evidence type="ECO:0000313" key="9">
    <source>
        <dbReference type="Proteomes" id="UP000063387"/>
    </source>
</evidence>
<evidence type="ECO:0000256" key="6">
    <source>
        <dbReference type="ARBA" id="ARBA00023136"/>
    </source>
</evidence>
<feature type="transmembrane region" description="Helical" evidence="7">
    <location>
        <begin position="193"/>
        <end position="215"/>
    </location>
</feature>
<dbReference type="GO" id="GO:0009055">
    <property type="term" value="F:electron transfer activity"/>
    <property type="evidence" value="ECO:0007669"/>
    <property type="project" value="TreeGrafter"/>
</dbReference>
<dbReference type="STRING" id="507626.LOKO_01047"/>
<evidence type="ECO:0000313" key="8">
    <source>
        <dbReference type="EMBL" id="AMD00124.1"/>
    </source>
</evidence>
<keyword evidence="6 7" id="KW-0472">Membrane</keyword>
<gene>
    <name evidence="8" type="primary">appB</name>
    <name evidence="8" type="ORF">LOKO_01047</name>
</gene>
<protein>
    <submittedName>
        <fullName evidence="8">Cytochrome bd-II ubiquinol oxidase subunit 2</fullName>
        <ecNumber evidence="8">1.10.3.10</ecNumber>
    </submittedName>
</protein>
<dbReference type="EC" id="1.10.3.10" evidence="8"/>
<keyword evidence="5 7" id="KW-1133">Transmembrane helix</keyword>
<dbReference type="EMBL" id="CP014226">
    <property type="protein sequence ID" value="AMD00124.1"/>
    <property type="molecule type" value="Genomic_DNA"/>
</dbReference>
<evidence type="ECO:0000256" key="5">
    <source>
        <dbReference type="ARBA" id="ARBA00022989"/>
    </source>
</evidence>
<reference evidence="8 9" key="1">
    <citation type="journal article" date="2016" name="Genome Announc.">
        <title>Draft Genome Sequence of 'Halomonas chromatireducens' Strain AGD 8-3, a Haloalkaliphilic Chromate- and Selenite-Reducing Gammaproteobacterium.</title>
        <authorList>
            <person name="Sharko F.S."/>
            <person name="Shapovalova A.A."/>
            <person name="Tsygankova S.V."/>
            <person name="Komova A.V."/>
            <person name="Boulygina E.S."/>
            <person name="Teslyuk A.B."/>
            <person name="Gotovtsev P.M."/>
            <person name="Namsaraev Z.B."/>
            <person name="Khijniak T.V."/>
            <person name="Nedoluzhko A.V."/>
            <person name="Vasilov R.G."/>
        </authorList>
    </citation>
    <scope>NUCLEOTIDE SEQUENCE [LARGE SCALE GENOMIC DNA]</scope>
    <source>
        <strain evidence="8 9">AGD 8-3</strain>
    </source>
</reference>
<dbReference type="PATRIC" id="fig|507626.3.peg.1037"/>
<comment type="similarity">
    <text evidence="2">Belongs to the cytochrome ubiquinol oxidase subunit 2 family.</text>
</comment>